<evidence type="ECO:0000256" key="1">
    <source>
        <dbReference type="SAM" id="Coils"/>
    </source>
</evidence>
<evidence type="ECO:0000313" key="3">
    <source>
        <dbReference type="EMBL" id="OBR88344.1"/>
    </source>
</evidence>
<dbReference type="OrthoDB" id="2565339at2759"/>
<feature type="region of interest" description="Disordered" evidence="2">
    <location>
        <begin position="249"/>
        <end position="292"/>
    </location>
</feature>
<dbReference type="GeneID" id="28963854"/>
<feature type="compositionally biased region" description="Polar residues" evidence="2">
    <location>
        <begin position="180"/>
        <end position="206"/>
    </location>
</feature>
<reference evidence="4" key="2">
    <citation type="submission" date="2013-07" db="EMBL/GenBank/DDBJ databases">
        <authorList>
            <consortium name="The Broad Institute Genome Sequencing Platform"/>
            <person name="Cuomo C."/>
            <person name="Litvintseva A."/>
            <person name="Chen Y."/>
            <person name="Heitman J."/>
            <person name="Sun S."/>
            <person name="Springer D."/>
            <person name="Dromer F."/>
            <person name="Young S.K."/>
            <person name="Zeng Q."/>
            <person name="Gargeya S."/>
            <person name="Fitzgerald M."/>
            <person name="Abouelleil A."/>
            <person name="Alvarado L."/>
            <person name="Berlin A.M."/>
            <person name="Chapman S.B."/>
            <person name="Dewar J."/>
            <person name="Goldberg J."/>
            <person name="Griggs A."/>
            <person name="Gujja S."/>
            <person name="Hansen M."/>
            <person name="Howarth C."/>
            <person name="Imamovic A."/>
            <person name="Larimer J."/>
            <person name="McCowan C."/>
            <person name="Murphy C."/>
            <person name="Pearson M."/>
            <person name="Priest M."/>
            <person name="Roberts A."/>
            <person name="Saif S."/>
            <person name="Shea T."/>
            <person name="Sykes S."/>
            <person name="Wortman J."/>
            <person name="Nusbaum C."/>
            <person name="Birren B."/>
        </authorList>
    </citation>
    <scope>NUCLEOTIDE SEQUENCE</scope>
    <source>
        <strain evidence="4">CBS 10117</strain>
    </source>
</reference>
<gene>
    <name evidence="3" type="ORF">I303_00155</name>
    <name evidence="4" type="ORF">I303_100155</name>
</gene>
<dbReference type="Proteomes" id="UP000078595">
    <property type="component" value="Chromosome 1"/>
</dbReference>
<proteinExistence type="predicted"/>
<dbReference type="EMBL" id="CP144530">
    <property type="protein sequence ID" value="WWC57623.1"/>
    <property type="molecule type" value="Genomic_DNA"/>
</dbReference>
<name>A0A1A6AE74_9TREE</name>
<protein>
    <submittedName>
        <fullName evidence="3">Uncharacterized protein</fullName>
    </submittedName>
</protein>
<evidence type="ECO:0000256" key="2">
    <source>
        <dbReference type="SAM" id="MobiDB-lite"/>
    </source>
</evidence>
<dbReference type="AlphaFoldDB" id="A0A1A6AE74"/>
<evidence type="ECO:0000313" key="5">
    <source>
        <dbReference type="Proteomes" id="UP000078595"/>
    </source>
</evidence>
<organism evidence="3">
    <name type="scientific">Kwoniella dejecticola CBS 10117</name>
    <dbReference type="NCBI Taxonomy" id="1296121"/>
    <lineage>
        <taxon>Eukaryota</taxon>
        <taxon>Fungi</taxon>
        <taxon>Dikarya</taxon>
        <taxon>Basidiomycota</taxon>
        <taxon>Agaricomycotina</taxon>
        <taxon>Tremellomycetes</taxon>
        <taxon>Tremellales</taxon>
        <taxon>Cryptococcaceae</taxon>
        <taxon>Kwoniella</taxon>
    </lineage>
</organism>
<dbReference type="RefSeq" id="XP_018266186.1">
    <property type="nucleotide sequence ID" value="XM_018403532.1"/>
</dbReference>
<reference evidence="4" key="3">
    <citation type="submission" date="2024-02" db="EMBL/GenBank/DDBJ databases">
        <title>Comparative genomics of Cryptococcus and Kwoniella reveals pathogenesis evolution and contrasting modes of karyotype evolution via chromosome fusion or intercentromeric recombination.</title>
        <authorList>
            <person name="Coelho M.A."/>
            <person name="David-Palma M."/>
            <person name="Shea T."/>
            <person name="Bowers K."/>
            <person name="McGinley-Smith S."/>
            <person name="Mohammad A.W."/>
            <person name="Gnirke A."/>
            <person name="Yurkov A.M."/>
            <person name="Nowrousian M."/>
            <person name="Sun S."/>
            <person name="Cuomo C.A."/>
            <person name="Heitman J."/>
        </authorList>
    </citation>
    <scope>NUCLEOTIDE SEQUENCE</scope>
    <source>
        <strain evidence="4">CBS 10117</strain>
    </source>
</reference>
<reference evidence="3" key="1">
    <citation type="submission" date="2013-07" db="EMBL/GenBank/DDBJ databases">
        <title>The Genome Sequence of Cryptococcus dejecticola CBS10117.</title>
        <authorList>
            <consortium name="The Broad Institute Genome Sequencing Platform"/>
            <person name="Cuomo C."/>
            <person name="Litvintseva A."/>
            <person name="Chen Y."/>
            <person name="Heitman J."/>
            <person name="Sun S."/>
            <person name="Springer D."/>
            <person name="Dromer F."/>
            <person name="Young S.K."/>
            <person name="Zeng Q."/>
            <person name="Gargeya S."/>
            <person name="Fitzgerald M."/>
            <person name="Abouelleil A."/>
            <person name="Alvarado L."/>
            <person name="Berlin A.M."/>
            <person name="Chapman S.B."/>
            <person name="Dewar J."/>
            <person name="Goldberg J."/>
            <person name="Griggs A."/>
            <person name="Gujja S."/>
            <person name="Hansen M."/>
            <person name="Howarth C."/>
            <person name="Imamovic A."/>
            <person name="Larimer J."/>
            <person name="McCowan C."/>
            <person name="Murphy C."/>
            <person name="Pearson M."/>
            <person name="Priest M."/>
            <person name="Roberts A."/>
            <person name="Saif S."/>
            <person name="Shea T."/>
            <person name="Sykes S."/>
            <person name="Wortman J."/>
            <person name="Nusbaum C."/>
            <person name="Birren B."/>
        </authorList>
    </citation>
    <scope>NUCLEOTIDE SEQUENCE [LARGE SCALE GENOMIC DNA]</scope>
    <source>
        <strain evidence="3">CBS 10117</strain>
    </source>
</reference>
<dbReference type="VEuPathDB" id="FungiDB:I303_00155"/>
<sequence length="358" mass="39155">MLPTQPINCGKSWWGPHMDYHMSSRFAWPTPPPPVAEAAAATGALGAGLGAAEGAAASNLASHATAAGAGAGAGGIPPRGPWGYHHHYYNGYGRYGRRFGRGPRGGRLFWLLIGVGGTAWYFKHQEHKKEHERRLIEGTGLSLSQSQSPMQAQSQFPSQTDSSRPAWGWNRQCGHRQLGSPPTSAFTAGISSNQDQADHSVSTATNGEDEKMAWGWGSWKERKLAREEAWRKARAQAQQEKAQFQVQVQEPLVSSSPTQNAETQAPTMSQRNSSNTSHATDNTAVSDGGEMNKIKEAVEKLWEEKKRDALLAQENANDKAKEYARDKLDKLSAALETLRESLKVEAQEKAQKADKKWV</sequence>
<accession>A0A1A6AE74</accession>
<dbReference type="KEGG" id="kdj:28963854"/>
<dbReference type="EMBL" id="KI894027">
    <property type="protein sequence ID" value="OBR88344.1"/>
    <property type="molecule type" value="Genomic_DNA"/>
</dbReference>
<feature type="region of interest" description="Disordered" evidence="2">
    <location>
        <begin position="142"/>
        <end position="214"/>
    </location>
</feature>
<feature type="compositionally biased region" description="Polar residues" evidence="2">
    <location>
        <begin position="249"/>
        <end position="285"/>
    </location>
</feature>
<keyword evidence="5" id="KW-1185">Reference proteome</keyword>
<feature type="coiled-coil region" evidence="1">
    <location>
        <begin position="321"/>
        <end position="348"/>
    </location>
</feature>
<keyword evidence="1" id="KW-0175">Coiled coil</keyword>
<feature type="compositionally biased region" description="Low complexity" evidence="2">
    <location>
        <begin position="142"/>
        <end position="159"/>
    </location>
</feature>
<evidence type="ECO:0000313" key="4">
    <source>
        <dbReference type="EMBL" id="WWC57623.1"/>
    </source>
</evidence>